<dbReference type="SUPFAM" id="SSF51735">
    <property type="entry name" value="NAD(P)-binding Rossmann-fold domains"/>
    <property type="match status" value="1"/>
</dbReference>
<evidence type="ECO:0000256" key="8">
    <source>
        <dbReference type="ARBA" id="ARBA00023141"/>
    </source>
</evidence>
<dbReference type="RefSeq" id="WP_344549097.1">
    <property type="nucleotide sequence ID" value="NZ_BAAATD010000023.1"/>
</dbReference>
<name>A0ABP6DDB2_9ACTN</name>
<feature type="domain" description="Prephenate/arogenate dehydrogenase" evidence="10">
    <location>
        <begin position="12"/>
        <end position="290"/>
    </location>
</feature>
<accession>A0ABP6DDB2</accession>
<dbReference type="PROSITE" id="PS51671">
    <property type="entry name" value="ACT"/>
    <property type="match status" value="1"/>
</dbReference>
<protein>
    <recommendedName>
        <fullName evidence="4">Prephenate dehydrogenase</fullName>
        <ecNumber evidence="3">1.3.1.12</ecNumber>
    </recommendedName>
</protein>
<keyword evidence="6" id="KW-0560">Oxidoreductase</keyword>
<dbReference type="PANTHER" id="PTHR21363:SF0">
    <property type="entry name" value="PREPHENATE DEHYDROGENASE [NADP(+)]"/>
    <property type="match status" value="1"/>
</dbReference>
<dbReference type="Gene3D" id="1.10.3660.10">
    <property type="entry name" value="6-phosphogluconate dehydrogenase C-terminal like domain"/>
    <property type="match status" value="1"/>
</dbReference>
<dbReference type="InterPro" id="IPR036291">
    <property type="entry name" value="NAD(P)-bd_dom_sf"/>
</dbReference>
<evidence type="ECO:0000259" key="11">
    <source>
        <dbReference type="PROSITE" id="PS51671"/>
    </source>
</evidence>
<dbReference type="PANTHER" id="PTHR21363">
    <property type="entry name" value="PREPHENATE DEHYDROGENASE"/>
    <property type="match status" value="1"/>
</dbReference>
<dbReference type="InterPro" id="IPR002912">
    <property type="entry name" value="ACT_dom"/>
</dbReference>
<sequence>MTGPREERAAPKRVTVIGTGLIGTSIALAVRKAGTEVLLIDRDPATVRLAAELGAGTPWTDELADLVVLAVPPPAVAVTLLDAQSRGLAAAYTDVAGVKGPPLAQAARLGCDLRSFVAGHPMGGGERSGPLAARPDLFVGRPWVLCPGAEADDTAVASVRAMVAACGATPVTMDAADHDDAMALVSHAPHVVASAMAARLAEAPPSTANIAGQGVRDVTRIAAGDPSLWQEILTANAGPVADVIEAVAHDLAGTATALRAPGGSPGPVADLLARGVTGHGRIPAKHGGPAARLTTVTVLVADRPGELAMVFQAAGVAGINIEDVSIEHLRGRPIGVLRLAVAPEAGPRLIAELRARGWSVPGPDTEPEETDAADTR</sequence>
<comment type="catalytic activity">
    <reaction evidence="9">
        <text>prephenate + NAD(+) = 3-(4-hydroxyphenyl)pyruvate + CO2 + NADH</text>
        <dbReference type="Rhea" id="RHEA:13869"/>
        <dbReference type="ChEBI" id="CHEBI:16526"/>
        <dbReference type="ChEBI" id="CHEBI:29934"/>
        <dbReference type="ChEBI" id="CHEBI:36242"/>
        <dbReference type="ChEBI" id="CHEBI:57540"/>
        <dbReference type="ChEBI" id="CHEBI:57945"/>
        <dbReference type="EC" id="1.3.1.12"/>
    </reaction>
</comment>
<evidence type="ECO:0000256" key="1">
    <source>
        <dbReference type="ARBA" id="ARBA00005067"/>
    </source>
</evidence>
<evidence type="ECO:0000313" key="13">
    <source>
        <dbReference type="Proteomes" id="UP001501509"/>
    </source>
</evidence>
<dbReference type="Gene3D" id="3.40.50.720">
    <property type="entry name" value="NAD(P)-binding Rossmann-like Domain"/>
    <property type="match status" value="1"/>
</dbReference>
<evidence type="ECO:0000256" key="5">
    <source>
        <dbReference type="ARBA" id="ARBA00022498"/>
    </source>
</evidence>
<dbReference type="NCBIfam" id="NF005112">
    <property type="entry name" value="PRK06545.2-4"/>
    <property type="match status" value="1"/>
</dbReference>
<evidence type="ECO:0000313" key="12">
    <source>
        <dbReference type="EMBL" id="GAA2637725.1"/>
    </source>
</evidence>
<evidence type="ECO:0000256" key="3">
    <source>
        <dbReference type="ARBA" id="ARBA00012068"/>
    </source>
</evidence>
<evidence type="ECO:0000256" key="9">
    <source>
        <dbReference type="ARBA" id="ARBA00049260"/>
    </source>
</evidence>
<feature type="domain" description="ACT" evidence="11">
    <location>
        <begin position="295"/>
        <end position="372"/>
    </location>
</feature>
<evidence type="ECO:0000256" key="6">
    <source>
        <dbReference type="ARBA" id="ARBA00023002"/>
    </source>
</evidence>
<reference evidence="13" key="1">
    <citation type="journal article" date="2019" name="Int. J. Syst. Evol. Microbiol.">
        <title>The Global Catalogue of Microorganisms (GCM) 10K type strain sequencing project: providing services to taxonomists for standard genome sequencing and annotation.</title>
        <authorList>
            <consortium name="The Broad Institute Genomics Platform"/>
            <consortium name="The Broad Institute Genome Sequencing Center for Infectious Disease"/>
            <person name="Wu L."/>
            <person name="Ma J."/>
        </authorList>
    </citation>
    <scope>NUCLEOTIDE SEQUENCE [LARGE SCALE GENOMIC DNA]</scope>
    <source>
        <strain evidence="13">JCM 6833</strain>
    </source>
</reference>
<evidence type="ECO:0000259" key="10">
    <source>
        <dbReference type="PROSITE" id="PS51176"/>
    </source>
</evidence>
<keyword evidence="8" id="KW-0057">Aromatic amino acid biosynthesis</keyword>
<keyword evidence="13" id="KW-1185">Reference proteome</keyword>
<dbReference type="EMBL" id="BAAATD010000023">
    <property type="protein sequence ID" value="GAA2637725.1"/>
    <property type="molecule type" value="Genomic_DNA"/>
</dbReference>
<evidence type="ECO:0000256" key="4">
    <source>
        <dbReference type="ARBA" id="ARBA00016891"/>
    </source>
</evidence>
<dbReference type="Pfam" id="PF02153">
    <property type="entry name" value="PDH_N"/>
    <property type="match status" value="1"/>
</dbReference>
<dbReference type="InterPro" id="IPR046826">
    <property type="entry name" value="PDH_N"/>
</dbReference>
<dbReference type="InterPro" id="IPR045865">
    <property type="entry name" value="ACT-like_dom_sf"/>
</dbReference>
<comment type="pathway">
    <text evidence="1">Amino-acid biosynthesis; L-tyrosine biosynthesis; (4-hydroxyphenyl)pyruvate from prephenate (NAD(+) route): step 1/1.</text>
</comment>
<keyword evidence="5" id="KW-0827">Tyrosine biosynthesis</keyword>
<dbReference type="SUPFAM" id="SSF48179">
    <property type="entry name" value="6-phosphogluconate dehydrogenase C-terminal domain-like"/>
    <property type="match status" value="1"/>
</dbReference>
<keyword evidence="7" id="KW-0520">NAD</keyword>
<dbReference type="SUPFAM" id="SSF55021">
    <property type="entry name" value="ACT-like"/>
    <property type="match status" value="1"/>
</dbReference>
<keyword evidence="8" id="KW-0028">Amino-acid biosynthesis</keyword>
<dbReference type="EC" id="1.3.1.12" evidence="3"/>
<dbReference type="Pfam" id="PF20463">
    <property type="entry name" value="PDH_C"/>
    <property type="match status" value="1"/>
</dbReference>
<organism evidence="12 13">
    <name type="scientific">Actinomadura fulvescens</name>
    <dbReference type="NCBI Taxonomy" id="46160"/>
    <lineage>
        <taxon>Bacteria</taxon>
        <taxon>Bacillati</taxon>
        <taxon>Actinomycetota</taxon>
        <taxon>Actinomycetes</taxon>
        <taxon>Streptosporangiales</taxon>
        <taxon>Thermomonosporaceae</taxon>
        <taxon>Actinomadura</taxon>
    </lineage>
</organism>
<dbReference type="Proteomes" id="UP001501509">
    <property type="component" value="Unassembled WGS sequence"/>
</dbReference>
<proteinExistence type="inferred from homology"/>
<dbReference type="InterPro" id="IPR050812">
    <property type="entry name" value="Preph/Arog_dehydrog"/>
</dbReference>
<comment type="caution">
    <text evidence="12">The sequence shown here is derived from an EMBL/GenBank/DDBJ whole genome shotgun (WGS) entry which is preliminary data.</text>
</comment>
<dbReference type="InterPro" id="IPR003099">
    <property type="entry name" value="Prephen_DH"/>
</dbReference>
<dbReference type="InterPro" id="IPR046825">
    <property type="entry name" value="PDH_C"/>
</dbReference>
<dbReference type="NCBIfam" id="NF005111">
    <property type="entry name" value="PRK06545.2-3"/>
    <property type="match status" value="1"/>
</dbReference>
<dbReference type="InterPro" id="IPR008927">
    <property type="entry name" value="6-PGluconate_DH-like_C_sf"/>
</dbReference>
<evidence type="ECO:0000256" key="7">
    <source>
        <dbReference type="ARBA" id="ARBA00023027"/>
    </source>
</evidence>
<gene>
    <name evidence="12" type="ORF">GCM10010411_91840</name>
</gene>
<dbReference type="PROSITE" id="PS51176">
    <property type="entry name" value="PDH_ADH"/>
    <property type="match status" value="1"/>
</dbReference>
<comment type="similarity">
    <text evidence="2">Belongs to the prephenate/arogenate dehydrogenase family.</text>
</comment>
<dbReference type="Gene3D" id="3.30.70.260">
    <property type="match status" value="1"/>
</dbReference>
<evidence type="ECO:0000256" key="2">
    <source>
        <dbReference type="ARBA" id="ARBA00007964"/>
    </source>
</evidence>